<dbReference type="GO" id="GO:0046872">
    <property type="term" value="F:metal ion binding"/>
    <property type="evidence" value="ECO:0007669"/>
    <property type="project" value="UniProtKB-KW"/>
</dbReference>
<evidence type="ECO:0000256" key="3">
    <source>
        <dbReference type="ARBA" id="ARBA00022801"/>
    </source>
</evidence>
<evidence type="ECO:0000256" key="2">
    <source>
        <dbReference type="ARBA" id="ARBA00022723"/>
    </source>
</evidence>
<name>A0A7K1KRP8_9BACT</name>
<protein>
    <submittedName>
        <fullName evidence="6">MBL fold metallo-hydrolase</fullName>
    </submittedName>
</protein>
<evidence type="ECO:0000256" key="4">
    <source>
        <dbReference type="ARBA" id="ARBA00022833"/>
    </source>
</evidence>
<dbReference type="PANTHER" id="PTHR46233:SF3">
    <property type="entry name" value="HYDROXYACYLGLUTATHIONE HYDROLASE GLOC"/>
    <property type="match status" value="1"/>
</dbReference>
<accession>A0A7K1KRP8</accession>
<evidence type="ECO:0000256" key="1">
    <source>
        <dbReference type="ARBA" id="ARBA00001947"/>
    </source>
</evidence>
<comment type="caution">
    <text evidence="6">The sequence shown here is derived from an EMBL/GenBank/DDBJ whole genome shotgun (WGS) entry which is preliminary data.</text>
</comment>
<dbReference type="PANTHER" id="PTHR46233">
    <property type="entry name" value="HYDROXYACYLGLUTATHIONE HYDROLASE GLOC"/>
    <property type="match status" value="1"/>
</dbReference>
<gene>
    <name evidence="6" type="ORF">GKC30_14145</name>
</gene>
<dbReference type="InterPro" id="IPR051453">
    <property type="entry name" value="MBL_Glyoxalase_II"/>
</dbReference>
<dbReference type="Gene3D" id="3.60.15.10">
    <property type="entry name" value="Ribonuclease Z/Hydroxyacylglutathione hydrolase-like"/>
    <property type="match status" value="1"/>
</dbReference>
<dbReference type="Pfam" id="PF00753">
    <property type="entry name" value="Lactamase_B"/>
    <property type="match status" value="1"/>
</dbReference>
<dbReference type="GO" id="GO:0016787">
    <property type="term" value="F:hydrolase activity"/>
    <property type="evidence" value="ECO:0007669"/>
    <property type="project" value="UniProtKB-KW"/>
</dbReference>
<dbReference type="RefSeq" id="WP_155935623.1">
    <property type="nucleotide sequence ID" value="NZ_WODC01000012.1"/>
</dbReference>
<evidence type="ECO:0000313" key="7">
    <source>
        <dbReference type="Proteomes" id="UP000461162"/>
    </source>
</evidence>
<sequence length="207" mass="22033">MTEIKSFALGPLQTNCFVLVNGSQAVAVDPGGDPAPVLAFLRDKGLTLTHILNTHLHFDHTYGNKPLAEATGAPVLHGADDAYLLETELGLGGLFGLPPVERYEAQTIEPGEAVFAGLACTVLATPGHSRGSLTFHFPEAGAAFVGDLIFYRSIGRTDFEGGDLDVLKRSVTRCIFTLPPETRLLSGHGPETTVGDEMNHNPFFAGF</sequence>
<dbReference type="InterPro" id="IPR036866">
    <property type="entry name" value="RibonucZ/Hydroxyglut_hydro"/>
</dbReference>
<keyword evidence="7" id="KW-1185">Reference proteome</keyword>
<dbReference type="AlphaFoldDB" id="A0A7K1KRP8"/>
<dbReference type="EMBL" id="WODC01000012">
    <property type="protein sequence ID" value="MUM78776.1"/>
    <property type="molecule type" value="Genomic_DNA"/>
</dbReference>
<proteinExistence type="predicted"/>
<organism evidence="6 7">
    <name type="scientific">Pseudodesulfovibrio alkaliphilus</name>
    <dbReference type="NCBI Taxonomy" id="2661613"/>
    <lineage>
        <taxon>Bacteria</taxon>
        <taxon>Pseudomonadati</taxon>
        <taxon>Thermodesulfobacteriota</taxon>
        <taxon>Desulfovibrionia</taxon>
        <taxon>Desulfovibrionales</taxon>
        <taxon>Desulfovibrionaceae</taxon>
    </lineage>
</organism>
<dbReference type="SUPFAM" id="SSF56281">
    <property type="entry name" value="Metallo-hydrolase/oxidoreductase"/>
    <property type="match status" value="1"/>
</dbReference>
<evidence type="ECO:0000259" key="5">
    <source>
        <dbReference type="SMART" id="SM00849"/>
    </source>
</evidence>
<feature type="domain" description="Metallo-beta-lactamase" evidence="5">
    <location>
        <begin position="13"/>
        <end position="188"/>
    </location>
</feature>
<keyword evidence="3 6" id="KW-0378">Hydrolase</keyword>
<dbReference type="InterPro" id="IPR001279">
    <property type="entry name" value="Metallo-B-lactamas"/>
</dbReference>
<dbReference type="Proteomes" id="UP000461162">
    <property type="component" value="Unassembled WGS sequence"/>
</dbReference>
<dbReference type="SMART" id="SM00849">
    <property type="entry name" value="Lactamase_B"/>
    <property type="match status" value="1"/>
</dbReference>
<keyword evidence="4" id="KW-0862">Zinc</keyword>
<comment type="cofactor">
    <cofactor evidence="1">
        <name>Zn(2+)</name>
        <dbReference type="ChEBI" id="CHEBI:29105"/>
    </cofactor>
</comment>
<dbReference type="CDD" id="cd06262">
    <property type="entry name" value="metallo-hydrolase-like_MBL-fold"/>
    <property type="match status" value="1"/>
</dbReference>
<keyword evidence="2" id="KW-0479">Metal-binding</keyword>
<evidence type="ECO:0000313" key="6">
    <source>
        <dbReference type="EMBL" id="MUM78776.1"/>
    </source>
</evidence>
<reference evidence="6 7" key="1">
    <citation type="submission" date="2019-11" db="EMBL/GenBank/DDBJ databases">
        <title>Pseudodesulfovibrio alkaliphilus, sp. nov., an alkaliphilic sulfate-reducing bacteria from mud volcano of Taman peninsula, Russia.</title>
        <authorList>
            <person name="Frolova A."/>
            <person name="Merkel A.Y."/>
            <person name="Slobodkin A.I."/>
        </authorList>
    </citation>
    <scope>NUCLEOTIDE SEQUENCE [LARGE SCALE GENOMIC DNA]</scope>
    <source>
        <strain evidence="6 7">F-1</strain>
    </source>
</reference>